<evidence type="ECO:0000256" key="6">
    <source>
        <dbReference type="ARBA" id="ARBA00022917"/>
    </source>
</evidence>
<dbReference type="InterPro" id="IPR009008">
    <property type="entry name" value="Val/Leu/Ile-tRNA-synth_edit"/>
</dbReference>
<dbReference type="GO" id="GO:0005737">
    <property type="term" value="C:cytoplasm"/>
    <property type="evidence" value="ECO:0007669"/>
    <property type="project" value="UniProtKB-SubCell"/>
</dbReference>
<proteinExistence type="inferred from homology"/>
<feature type="short sequence motif" description="'KMSKS' region" evidence="8">
    <location>
        <begin position="644"/>
        <end position="648"/>
    </location>
</feature>
<evidence type="ECO:0000259" key="11">
    <source>
        <dbReference type="Pfam" id="PF08264"/>
    </source>
</evidence>
<dbReference type="EC" id="6.1.1.4" evidence="8"/>
<dbReference type="InterPro" id="IPR002300">
    <property type="entry name" value="aa-tRNA-synth_Ia"/>
</dbReference>
<dbReference type="PANTHER" id="PTHR45794">
    <property type="entry name" value="LEUCYL-TRNA SYNTHETASE"/>
    <property type="match status" value="1"/>
</dbReference>
<keyword evidence="2 8" id="KW-0963">Cytoplasm</keyword>
<evidence type="ECO:0000256" key="3">
    <source>
        <dbReference type="ARBA" id="ARBA00022598"/>
    </source>
</evidence>
<dbReference type="GO" id="GO:0006429">
    <property type="term" value="P:leucyl-tRNA aminoacylation"/>
    <property type="evidence" value="ECO:0007669"/>
    <property type="project" value="UniProtKB-UniRule"/>
</dbReference>
<keyword evidence="6 8" id="KW-0648">Protein biosynthesis</keyword>
<dbReference type="Proteomes" id="UP000618343">
    <property type="component" value="Unassembled WGS sequence"/>
</dbReference>
<evidence type="ECO:0000313" key="12">
    <source>
        <dbReference type="EMBL" id="HIP84636.1"/>
    </source>
</evidence>
<dbReference type="InterPro" id="IPR001412">
    <property type="entry name" value="aa-tRNA-synth_I_CS"/>
</dbReference>
<dbReference type="InterPro" id="IPR020791">
    <property type="entry name" value="Leu-tRNA-lgase_arc"/>
</dbReference>
<evidence type="ECO:0000313" key="13">
    <source>
        <dbReference type="EMBL" id="HIP91381.1"/>
    </source>
</evidence>
<gene>
    <name evidence="8 12" type="primary">leuS</name>
    <name evidence="12" type="ORF">EYH15_04025</name>
    <name evidence="13" type="ORF">EYH21_03685</name>
</gene>
<dbReference type="SUPFAM" id="SSF52374">
    <property type="entry name" value="Nucleotidylyl transferase"/>
    <property type="match status" value="1"/>
</dbReference>
<dbReference type="Pfam" id="PF00133">
    <property type="entry name" value="tRNA-synt_1"/>
    <property type="match status" value="1"/>
</dbReference>
<feature type="domain" description="Methionyl/Valyl/Leucyl/Isoleucyl-tRNA synthetase anticodon-binding" evidence="11">
    <location>
        <begin position="722"/>
        <end position="851"/>
    </location>
</feature>
<comment type="catalytic activity">
    <reaction evidence="8">
        <text>tRNA(Leu) + L-leucine + ATP = L-leucyl-tRNA(Leu) + AMP + diphosphate</text>
        <dbReference type="Rhea" id="RHEA:11688"/>
        <dbReference type="Rhea" id="RHEA-COMP:9613"/>
        <dbReference type="Rhea" id="RHEA-COMP:9622"/>
        <dbReference type="ChEBI" id="CHEBI:30616"/>
        <dbReference type="ChEBI" id="CHEBI:33019"/>
        <dbReference type="ChEBI" id="CHEBI:57427"/>
        <dbReference type="ChEBI" id="CHEBI:78442"/>
        <dbReference type="ChEBI" id="CHEBI:78494"/>
        <dbReference type="ChEBI" id="CHEBI:456215"/>
        <dbReference type="EC" id="6.1.1.4"/>
    </reaction>
</comment>
<accession>A0A833E1Y8</accession>
<feature type="binding site" evidence="8">
    <location>
        <position position="647"/>
    </location>
    <ligand>
        <name>ATP</name>
        <dbReference type="ChEBI" id="CHEBI:30616"/>
    </ligand>
</feature>
<dbReference type="Gene3D" id="3.30.2320.20">
    <property type="entry name" value="Class I aminoacyl-tRNA synthetases (RS)"/>
    <property type="match status" value="1"/>
</dbReference>
<evidence type="ECO:0000256" key="5">
    <source>
        <dbReference type="ARBA" id="ARBA00022840"/>
    </source>
</evidence>
<feature type="domain" description="Aminoacyl-tRNA synthetase class Ia" evidence="10">
    <location>
        <begin position="11"/>
        <end position="676"/>
    </location>
</feature>
<sequence length="955" mass="112492">MTVDFVKISEKWQKRWERDKIFQVDAGDLEDRNKFFITAAFPYLNGVLHAGHLRTFTIPEVVARYQRMKGKRVLWTMGYHVSGTPILGLAELIKKRDEKTLKAYNKLHKIPMEELLKLDNPEAIVEYFSKRATRAFKKMGFSFDWRRNFTTNDETFKKFVEWQFLRLKERGYIKKGSHPVRYCPSCDNPVEDHDLLEGENATLVEYIVIKFKGKIELDGREEECIIPMATLRPETVFGVVNAWVNPEGKYLIVKVYREVDEEGNLEYSGIWIVSEEAAEKLRNQGRVVEVIKEIRGEELVGKTVINPVNNREVPIYPARFVDTSIGTGFVMSVPAHAPYDYVALRDYYRSIDRELKEEDLIPLIKLENYGKYPAKEIVERMDIRSQEEREKLEEATAKIYREEYHKGILNENCNRYRGIPVREAKEVIIKDLLERGIGEILYEFSEPNVICRCGSRCIVKLVKGQWFITYSDEEWKKLAHKCVDKMEFIPESLRKEFHNKIDWMKDKACARRRGLGTRLPFDRKWVIESLSDSTIYMAYYTIGKIINVYNIGAEQLIPQLFDYIFYSKGDIEELSKITEIPKELIEEMRREFLYFYPLDWRCSAKDLISNHLTFMIFNHVALFPEEFWPRGIVVNGYVTIEGKKLSKSKGPLLPMEEVAERYGPDVGRFYISTCAELPHDADIKFMEMEKVKDNLERFYQFAQEVADVSPEDIDYRDLSTIDKWLLHRLHKSIKLADESYNTFQLRKVGVLFYQLFNHLKWYRRRGGDNKKLLRLVAETWAKILAPITPHLSEEIWELFGKEGYISLETFPVAEERYIDETLELGEEFLASTLEDIRRIVEIAKIKPKRIYLYTADPWKYKVLEILNENRDKSVKELIPIIMKNEEFRRYGKEVVRLVRELMEIGVKPVIDEGEILKNSKALIEREFGCEVIINGEDKKNKKRQAIPYRVAIYLE</sequence>
<dbReference type="PROSITE" id="PS00178">
    <property type="entry name" value="AA_TRNA_LIGASE_I"/>
    <property type="match status" value="1"/>
</dbReference>
<dbReference type="InterPro" id="IPR009080">
    <property type="entry name" value="tRNAsynth_Ia_anticodon-bd"/>
</dbReference>
<evidence type="ECO:0000256" key="1">
    <source>
        <dbReference type="ARBA" id="ARBA00005594"/>
    </source>
</evidence>
<dbReference type="Gene3D" id="3.90.740.10">
    <property type="entry name" value="Valyl/Leucyl/Isoleucyl-tRNA synthetase, editing domain"/>
    <property type="match status" value="1"/>
</dbReference>
<dbReference type="Gene3D" id="1.10.10.720">
    <property type="entry name" value="leucyl-tRNA synthetase"/>
    <property type="match status" value="1"/>
</dbReference>
<dbReference type="CDD" id="cd07959">
    <property type="entry name" value="Anticodon_Ia_Leu_AEc"/>
    <property type="match status" value="1"/>
</dbReference>
<comment type="similarity">
    <text evidence="1 8 9">Belongs to the class-I aminoacyl-tRNA synthetase family.</text>
</comment>
<feature type="short sequence motif" description="'HIGH' region" evidence="8">
    <location>
        <begin position="42"/>
        <end position="52"/>
    </location>
</feature>
<dbReference type="Gene3D" id="1.10.730.10">
    <property type="entry name" value="Isoleucyl-tRNA Synthetase, Domain 1"/>
    <property type="match status" value="1"/>
</dbReference>
<evidence type="ECO:0000313" key="14">
    <source>
        <dbReference type="Proteomes" id="UP000643554"/>
    </source>
</evidence>
<reference evidence="12" key="1">
    <citation type="journal article" date="2020" name="ISME J.">
        <title>Gammaproteobacteria mediating utilization of methyl-, sulfur- and petroleum organic compounds in deep ocean hydrothermal plumes.</title>
        <authorList>
            <person name="Zhou Z."/>
            <person name="Liu Y."/>
            <person name="Pan J."/>
            <person name="Cron B.R."/>
            <person name="Toner B.M."/>
            <person name="Anantharaman K."/>
            <person name="Breier J.A."/>
            <person name="Dick G.J."/>
            <person name="Li M."/>
        </authorList>
    </citation>
    <scope>NUCLEOTIDE SEQUENCE</scope>
    <source>
        <strain evidence="12">SZUA-1453</strain>
        <strain evidence="13">SZUA-1471</strain>
    </source>
</reference>
<keyword evidence="4 8" id="KW-0547">Nucleotide-binding</keyword>
<organism evidence="12 14">
    <name type="scientific">Methanothermococcus okinawensis</name>
    <dbReference type="NCBI Taxonomy" id="155863"/>
    <lineage>
        <taxon>Archaea</taxon>
        <taxon>Methanobacteriati</taxon>
        <taxon>Methanobacteriota</taxon>
        <taxon>Methanomada group</taxon>
        <taxon>Methanococci</taxon>
        <taxon>Methanococcales</taxon>
        <taxon>Methanococcaceae</taxon>
        <taxon>Methanothermococcus</taxon>
    </lineage>
</organism>
<evidence type="ECO:0000259" key="10">
    <source>
        <dbReference type="Pfam" id="PF00133"/>
    </source>
</evidence>
<dbReference type="SUPFAM" id="SSF50677">
    <property type="entry name" value="ValRS/IleRS/LeuRS editing domain"/>
    <property type="match status" value="1"/>
</dbReference>
<evidence type="ECO:0000256" key="7">
    <source>
        <dbReference type="ARBA" id="ARBA00023146"/>
    </source>
</evidence>
<keyword evidence="7 8" id="KW-0030">Aminoacyl-tRNA synthetase</keyword>
<protein>
    <recommendedName>
        <fullName evidence="8">Leucine--tRNA ligase</fullName>
        <ecNumber evidence="8">6.1.1.4</ecNumber>
    </recommendedName>
    <alternativeName>
        <fullName evidence="8">Leucyl-tRNA synthetase</fullName>
        <shortName evidence="8">LeuRS</shortName>
    </alternativeName>
</protein>
<dbReference type="InterPro" id="IPR013155">
    <property type="entry name" value="M/V/L/I-tRNA-synth_anticd-bd"/>
</dbReference>
<dbReference type="InterPro" id="IPR004493">
    <property type="entry name" value="Leu-tRNA-synth_Ia_arc/euk"/>
</dbReference>
<dbReference type="GO" id="GO:0002161">
    <property type="term" value="F:aminoacyl-tRNA deacylase activity"/>
    <property type="evidence" value="ECO:0007669"/>
    <property type="project" value="InterPro"/>
</dbReference>
<dbReference type="Pfam" id="PF08264">
    <property type="entry name" value="Anticodon_1"/>
    <property type="match status" value="1"/>
</dbReference>
<dbReference type="AlphaFoldDB" id="A0A833E1Y8"/>
<dbReference type="NCBIfam" id="NF008957">
    <property type="entry name" value="PRK12300.1"/>
    <property type="match status" value="1"/>
</dbReference>
<evidence type="ECO:0000256" key="8">
    <source>
        <dbReference type="HAMAP-Rule" id="MF_00049"/>
    </source>
</evidence>
<keyword evidence="3 8" id="KW-0436">Ligase</keyword>
<dbReference type="PANTHER" id="PTHR45794:SF1">
    <property type="entry name" value="LEUCINE--TRNA LIGASE, CYTOPLASMIC"/>
    <property type="match status" value="1"/>
</dbReference>
<dbReference type="Gene3D" id="3.40.50.620">
    <property type="entry name" value="HUPs"/>
    <property type="match status" value="1"/>
</dbReference>
<evidence type="ECO:0000256" key="9">
    <source>
        <dbReference type="RuleBase" id="RU363035"/>
    </source>
</evidence>
<dbReference type="InterPro" id="IPR014729">
    <property type="entry name" value="Rossmann-like_a/b/a_fold"/>
</dbReference>
<dbReference type="GO" id="GO:0005524">
    <property type="term" value="F:ATP binding"/>
    <property type="evidence" value="ECO:0007669"/>
    <property type="project" value="UniProtKB-UniRule"/>
</dbReference>
<dbReference type="EMBL" id="DQUO01000040">
    <property type="protein sequence ID" value="HIP91381.1"/>
    <property type="molecule type" value="Genomic_DNA"/>
</dbReference>
<dbReference type="EMBL" id="DQUI01000067">
    <property type="protein sequence ID" value="HIP84636.1"/>
    <property type="molecule type" value="Genomic_DNA"/>
</dbReference>
<dbReference type="GO" id="GO:0004823">
    <property type="term" value="F:leucine-tRNA ligase activity"/>
    <property type="evidence" value="ECO:0007669"/>
    <property type="project" value="UniProtKB-UniRule"/>
</dbReference>
<dbReference type="NCBIfam" id="TIGR00395">
    <property type="entry name" value="leuS_arch"/>
    <property type="match status" value="1"/>
</dbReference>
<keyword evidence="5 8" id="KW-0067">ATP-binding</keyword>
<comment type="caution">
    <text evidence="12">The sequence shown here is derived from an EMBL/GenBank/DDBJ whole genome shotgun (WGS) entry which is preliminary data.</text>
</comment>
<comment type="subcellular location">
    <subcellularLocation>
        <location evidence="8">Cytoplasm</location>
    </subcellularLocation>
</comment>
<dbReference type="Proteomes" id="UP000643554">
    <property type="component" value="Unassembled WGS sequence"/>
</dbReference>
<evidence type="ECO:0000256" key="4">
    <source>
        <dbReference type="ARBA" id="ARBA00022741"/>
    </source>
</evidence>
<dbReference type="HAMAP" id="MF_00049_A">
    <property type="entry name" value="Leu_tRNA_synth_A"/>
    <property type="match status" value="1"/>
</dbReference>
<evidence type="ECO:0000256" key="2">
    <source>
        <dbReference type="ARBA" id="ARBA00022490"/>
    </source>
</evidence>
<dbReference type="SUPFAM" id="SSF47323">
    <property type="entry name" value="Anticodon-binding domain of a subclass of class I aminoacyl-tRNA synthetases"/>
    <property type="match status" value="1"/>
</dbReference>
<name>A0A833E1Y8_9EURY</name>